<keyword evidence="1" id="KW-1133">Transmembrane helix</keyword>
<evidence type="ECO:0000313" key="4">
    <source>
        <dbReference type="Proteomes" id="UP000192042"/>
    </source>
</evidence>
<evidence type="ECO:0000259" key="2">
    <source>
        <dbReference type="Pfam" id="PF02470"/>
    </source>
</evidence>
<dbReference type="Pfam" id="PF02470">
    <property type="entry name" value="MlaD"/>
    <property type="match status" value="1"/>
</dbReference>
<gene>
    <name evidence="3" type="ORF">NSJP_0312</name>
</gene>
<evidence type="ECO:0000313" key="3">
    <source>
        <dbReference type="EMBL" id="SLM46484.1"/>
    </source>
</evidence>
<dbReference type="PANTHER" id="PTHR36698">
    <property type="entry name" value="BLL5892 PROTEIN"/>
    <property type="match status" value="1"/>
</dbReference>
<evidence type="ECO:0000256" key="1">
    <source>
        <dbReference type="SAM" id="Phobius"/>
    </source>
</evidence>
<proteinExistence type="predicted"/>
<accession>A0A1W1I0I0</accession>
<dbReference type="Proteomes" id="UP000192042">
    <property type="component" value="Chromosome I"/>
</dbReference>
<dbReference type="OrthoDB" id="9806984at2"/>
<keyword evidence="1" id="KW-0812">Transmembrane</keyword>
<feature type="transmembrane region" description="Helical" evidence="1">
    <location>
        <begin position="12"/>
        <end position="34"/>
    </location>
</feature>
<dbReference type="PANTHER" id="PTHR36698:SF2">
    <property type="entry name" value="MCE_MLAD DOMAIN-CONTAINING PROTEIN"/>
    <property type="match status" value="1"/>
</dbReference>
<keyword evidence="4" id="KW-1185">Reference proteome</keyword>
<dbReference type="RefSeq" id="WP_080885162.1">
    <property type="nucleotide sequence ID" value="NZ_LT828648.1"/>
</dbReference>
<organism evidence="3 4">
    <name type="scientific">Nitrospira japonica</name>
    <dbReference type="NCBI Taxonomy" id="1325564"/>
    <lineage>
        <taxon>Bacteria</taxon>
        <taxon>Pseudomonadati</taxon>
        <taxon>Nitrospirota</taxon>
        <taxon>Nitrospiria</taxon>
        <taxon>Nitrospirales</taxon>
        <taxon>Nitrospiraceae</taxon>
        <taxon>Nitrospira</taxon>
    </lineage>
</organism>
<sequence length="337" mass="37652">MSQKARYFKIGLFVIGAVSLAVFAVILLGAGKWFEAKTMVETYFIESVQGLEVGAPVRIHGVPVGRVESIHLAREEYDLPMNTQGKFPFKGVVVVRMSVRPSVVVRSPEEDEKTIMKIAADAGFRFRLASQGITGVLYIESEFLDPERYPPMAIAWTPKTPYIPSAPSTISELGTDLRSIARKLDQVEFEKVTKDLDAMILSVTRLVKDVQAEQLGAEAKLVMTELRATVQDARRVLDSPHVAKTLEDFHRTADDLSHTAKTVRLATEQLPDLMARVNRSVRRVDALLVGQGEKVDDVFENLRSVSEELRYLTKTIEQYPSQVLFGEPPPRSQTVPR</sequence>
<dbReference type="InterPro" id="IPR003399">
    <property type="entry name" value="Mce/MlaD"/>
</dbReference>
<dbReference type="EMBL" id="LT828648">
    <property type="protein sequence ID" value="SLM46484.1"/>
    <property type="molecule type" value="Genomic_DNA"/>
</dbReference>
<dbReference type="KEGG" id="nja:NSJP_0312"/>
<feature type="domain" description="Mce/MlaD" evidence="2">
    <location>
        <begin position="46"/>
        <end position="140"/>
    </location>
</feature>
<reference evidence="3 4" key="1">
    <citation type="submission" date="2017-03" db="EMBL/GenBank/DDBJ databases">
        <authorList>
            <person name="Afonso C.L."/>
            <person name="Miller P.J."/>
            <person name="Scott M.A."/>
            <person name="Spackman E."/>
            <person name="Goraichik I."/>
            <person name="Dimitrov K.M."/>
            <person name="Suarez D.L."/>
            <person name="Swayne D.E."/>
        </authorList>
    </citation>
    <scope>NUCLEOTIDE SEQUENCE [LARGE SCALE GENOMIC DNA]</scope>
    <source>
        <strain evidence="3">Genome sequencing of Nitrospira japonica strain NJ11</strain>
    </source>
</reference>
<dbReference type="AlphaFoldDB" id="A0A1W1I0I0"/>
<protein>
    <submittedName>
        <fullName evidence="3">Putative ABC transporter, periplasmic substrate-binding protein</fullName>
    </submittedName>
</protein>
<name>A0A1W1I0I0_9BACT</name>
<keyword evidence="1" id="KW-0472">Membrane</keyword>
<dbReference type="STRING" id="1325564.NSJP_0312"/>